<comment type="subcellular location">
    <subcellularLocation>
        <location evidence="1">Membrane</location>
        <topology evidence="1">Multi-pass membrane protein</topology>
    </subcellularLocation>
</comment>
<evidence type="ECO:0000256" key="2">
    <source>
        <dbReference type="ARBA" id="ARBA00007168"/>
    </source>
</evidence>
<accession>A0A7F5RG28</accession>
<dbReference type="GO" id="GO:0016020">
    <property type="term" value="C:membrane"/>
    <property type="evidence" value="ECO:0007669"/>
    <property type="project" value="UniProtKB-SubCell"/>
</dbReference>
<evidence type="ECO:0000256" key="7">
    <source>
        <dbReference type="SAM" id="Phobius"/>
    </source>
</evidence>
<comment type="similarity">
    <text evidence="2">Belongs to the CTL (choline transporter-like) family.</text>
</comment>
<evidence type="ECO:0000256" key="1">
    <source>
        <dbReference type="ARBA" id="ARBA00004141"/>
    </source>
</evidence>
<sequence length="161" mass="17601">SILGSPATYDPSFKGPLERRSCTDVLCLLLFIVFLVCWALIGFLALTKGNISVLINPKDSNGNICGVDSDVIDRPYLVFFDLTRCISRDVLTTGCPTKQVCVSQCPEVFFSFSLNASSNGNYNRSYMICEGGVQPNNYALAVSWVAQSKCASWYLPSKSGK</sequence>
<evidence type="ECO:0000313" key="9">
    <source>
        <dbReference type="RefSeq" id="XP_025834918.1"/>
    </source>
</evidence>
<dbReference type="OrthoDB" id="6771318at2759"/>
<dbReference type="PANTHER" id="PTHR12385:SF14">
    <property type="entry name" value="CHOLINE TRANSPORTER-LIKE 2"/>
    <property type="match status" value="1"/>
</dbReference>
<dbReference type="InParanoid" id="A0A7F5RG28"/>
<keyword evidence="5 7" id="KW-0472">Membrane</keyword>
<dbReference type="InterPro" id="IPR007603">
    <property type="entry name" value="Choline_transptr-like"/>
</dbReference>
<evidence type="ECO:0000256" key="4">
    <source>
        <dbReference type="ARBA" id="ARBA00022989"/>
    </source>
</evidence>
<dbReference type="PANTHER" id="PTHR12385">
    <property type="entry name" value="CHOLINE TRANSPORTER-LIKE (SLC FAMILY 44)"/>
    <property type="match status" value="1"/>
</dbReference>
<evidence type="ECO:0000256" key="3">
    <source>
        <dbReference type="ARBA" id="ARBA00022692"/>
    </source>
</evidence>
<organism evidence="8 9">
    <name type="scientific">Agrilus planipennis</name>
    <name type="common">Emerald ash borer</name>
    <name type="synonym">Agrilus marcopoli</name>
    <dbReference type="NCBI Taxonomy" id="224129"/>
    <lineage>
        <taxon>Eukaryota</taxon>
        <taxon>Metazoa</taxon>
        <taxon>Ecdysozoa</taxon>
        <taxon>Arthropoda</taxon>
        <taxon>Hexapoda</taxon>
        <taxon>Insecta</taxon>
        <taxon>Pterygota</taxon>
        <taxon>Neoptera</taxon>
        <taxon>Endopterygota</taxon>
        <taxon>Coleoptera</taxon>
        <taxon>Polyphaga</taxon>
        <taxon>Elateriformia</taxon>
        <taxon>Buprestoidea</taxon>
        <taxon>Buprestidae</taxon>
        <taxon>Agrilinae</taxon>
        <taxon>Agrilus</taxon>
    </lineage>
</organism>
<gene>
    <name evidence="9" type="primary">LOC112905868</name>
</gene>
<evidence type="ECO:0000256" key="5">
    <source>
        <dbReference type="ARBA" id="ARBA00023136"/>
    </source>
</evidence>
<dbReference type="GeneID" id="112905868"/>
<reference evidence="9" key="1">
    <citation type="submission" date="2025-08" db="UniProtKB">
        <authorList>
            <consortium name="RefSeq"/>
        </authorList>
    </citation>
    <scope>IDENTIFICATION</scope>
    <source>
        <tissue evidence="9">Entire body</tissue>
    </source>
</reference>
<keyword evidence="4 7" id="KW-1133">Transmembrane helix</keyword>
<dbReference type="GO" id="GO:0022857">
    <property type="term" value="F:transmembrane transporter activity"/>
    <property type="evidence" value="ECO:0007669"/>
    <property type="project" value="InterPro"/>
</dbReference>
<feature type="non-terminal residue" evidence="9">
    <location>
        <position position="1"/>
    </location>
</feature>
<keyword evidence="8" id="KW-1185">Reference proteome</keyword>
<proteinExistence type="inferred from homology"/>
<dbReference type="Proteomes" id="UP000192223">
    <property type="component" value="Unplaced"/>
</dbReference>
<keyword evidence="3 7" id="KW-0812">Transmembrane</keyword>
<keyword evidence="6" id="KW-0325">Glycoprotein</keyword>
<evidence type="ECO:0000256" key="6">
    <source>
        <dbReference type="ARBA" id="ARBA00023180"/>
    </source>
</evidence>
<dbReference type="KEGG" id="apln:112905868"/>
<feature type="transmembrane region" description="Helical" evidence="7">
    <location>
        <begin position="25"/>
        <end position="46"/>
    </location>
</feature>
<dbReference type="RefSeq" id="XP_025834918.1">
    <property type="nucleotide sequence ID" value="XM_025979133.1"/>
</dbReference>
<dbReference type="AlphaFoldDB" id="A0A7F5RG28"/>
<protein>
    <submittedName>
        <fullName evidence="9">CTL-like protein 2</fullName>
    </submittedName>
</protein>
<evidence type="ECO:0000313" key="8">
    <source>
        <dbReference type="Proteomes" id="UP000192223"/>
    </source>
</evidence>
<name>A0A7F5RG28_AGRPL</name>